<organism evidence="10">
    <name type="scientific">Arsenophonus endosymbiont of Trialeurodes vaporariorum</name>
    <dbReference type="NCBI Taxonomy" id="235567"/>
    <lineage>
        <taxon>Bacteria</taxon>
        <taxon>Pseudomonadati</taxon>
        <taxon>Pseudomonadota</taxon>
        <taxon>Gammaproteobacteria</taxon>
        <taxon>Enterobacterales</taxon>
        <taxon>Morganellaceae</taxon>
        <taxon>Arsenophonus</taxon>
    </lineage>
</organism>
<dbReference type="NCBIfam" id="TIGR04408">
    <property type="entry name" value="LptG_lptG"/>
    <property type="match status" value="1"/>
</dbReference>
<dbReference type="InterPro" id="IPR030923">
    <property type="entry name" value="LptG"/>
</dbReference>
<keyword evidence="4" id="KW-1003">Cell membrane</keyword>
<evidence type="ECO:0000256" key="9">
    <source>
        <dbReference type="SAM" id="Phobius"/>
    </source>
</evidence>
<keyword evidence="5 9" id="KW-0812">Transmembrane</keyword>
<dbReference type="GO" id="GO:0055085">
    <property type="term" value="P:transmembrane transport"/>
    <property type="evidence" value="ECO:0007669"/>
    <property type="project" value="InterPro"/>
</dbReference>
<protein>
    <submittedName>
        <fullName evidence="10">Lipopolysaccharide export system permease protein LptG</fullName>
    </submittedName>
</protein>
<feature type="transmembrane region" description="Helical" evidence="9">
    <location>
        <begin position="332"/>
        <end position="355"/>
    </location>
</feature>
<evidence type="ECO:0000256" key="1">
    <source>
        <dbReference type="ARBA" id="ARBA00002265"/>
    </source>
</evidence>
<dbReference type="Pfam" id="PF03739">
    <property type="entry name" value="LptF_LptG"/>
    <property type="match status" value="1"/>
</dbReference>
<dbReference type="GO" id="GO:0043190">
    <property type="term" value="C:ATP-binding cassette (ABC) transporter complex"/>
    <property type="evidence" value="ECO:0007669"/>
    <property type="project" value="InterPro"/>
</dbReference>
<evidence type="ECO:0000256" key="4">
    <source>
        <dbReference type="ARBA" id="ARBA00022475"/>
    </source>
</evidence>
<keyword evidence="6 9" id="KW-1133">Transmembrane helix</keyword>
<evidence type="ECO:0000313" key="10">
    <source>
        <dbReference type="EMBL" id="SSW96014.1"/>
    </source>
</evidence>
<evidence type="ECO:0000256" key="2">
    <source>
        <dbReference type="ARBA" id="ARBA00004651"/>
    </source>
</evidence>
<dbReference type="PANTHER" id="PTHR33529">
    <property type="entry name" value="SLR0882 PROTEIN-RELATED"/>
    <property type="match status" value="1"/>
</dbReference>
<gene>
    <name evidence="10" type="primary">lptG</name>
    <name evidence="10" type="ORF">ARTV_2198</name>
</gene>
<dbReference type="AlphaFoldDB" id="A0A3B0MKV9"/>
<name>A0A3B0MKV9_9GAMM</name>
<feature type="transmembrane region" description="Helical" evidence="9">
    <location>
        <begin position="104"/>
        <end position="123"/>
    </location>
</feature>
<feature type="transmembrane region" description="Helical" evidence="9">
    <location>
        <begin position="277"/>
        <end position="296"/>
    </location>
</feature>
<dbReference type="InterPro" id="IPR005495">
    <property type="entry name" value="LptG/LptF_permease"/>
</dbReference>
<sequence length="358" mass="39624">MFCVLDKYIGRTILSSILMTIFMLVSLSGIIKFVEQLRKVGDGDYTTWSAVIFTLLTVPGDIEVFFPMTALLGALLGLGTLATSSELVVMQAAGFSRLQVAMSVMKTAIPLVILTMVIGEWVAPAAEQWARNYRAEKIVGRSLMVTDRGLWAIDGNNFIHIQRVIDQNDIKEISIYQFDAQKKLQAVIFAASGRYNSGTHQWQLSQVDKSLINNEKEITGSQSLLMDWKTNLSPEKLGVVSLEPDSLAIRGLYKYVKYLKESGQEASVYQLSMWKKILSPLSVAVMMLMALSFIFGPLRSVAMGVRVLIGISGGFIFYLLNEGFGNLSLVYGVPPLIAAMLPSVLFLGFSILLLMRHQ</sequence>
<evidence type="ECO:0000256" key="3">
    <source>
        <dbReference type="ARBA" id="ARBA00007725"/>
    </source>
</evidence>
<comment type="similarity">
    <text evidence="3">Belongs to the LptF/LptG family.</text>
</comment>
<dbReference type="EMBL" id="UFQR01000008">
    <property type="protein sequence ID" value="SSW96014.1"/>
    <property type="molecule type" value="Genomic_DNA"/>
</dbReference>
<accession>A0A3B0MKV9</accession>
<evidence type="ECO:0000256" key="5">
    <source>
        <dbReference type="ARBA" id="ARBA00022692"/>
    </source>
</evidence>
<comment type="function">
    <text evidence="1">Part of the ABC transporter complex LptBFG involved in the translocation of lipopolysaccharide (LPS) from the inner membrane to the outer membrane.</text>
</comment>
<feature type="transmembrane region" description="Helical" evidence="9">
    <location>
        <begin position="303"/>
        <end position="320"/>
    </location>
</feature>
<keyword evidence="7 9" id="KW-0472">Membrane</keyword>
<proteinExistence type="inferred from homology"/>
<feature type="transmembrane region" description="Helical" evidence="9">
    <location>
        <begin position="12"/>
        <end position="31"/>
    </location>
</feature>
<evidence type="ECO:0000256" key="8">
    <source>
        <dbReference type="ARBA" id="ARBA00026081"/>
    </source>
</evidence>
<feature type="transmembrane region" description="Helical" evidence="9">
    <location>
        <begin position="64"/>
        <end position="83"/>
    </location>
</feature>
<comment type="subunit">
    <text evidence="8">Component of the lipopolysaccharide transport and assembly complex. The LptBFG transporter is composed of two ATP-binding proteins (LptB) and two transmembrane proteins (LptF and LptG).</text>
</comment>
<dbReference type="GO" id="GO:0015920">
    <property type="term" value="P:lipopolysaccharide transport"/>
    <property type="evidence" value="ECO:0007669"/>
    <property type="project" value="TreeGrafter"/>
</dbReference>
<evidence type="ECO:0000256" key="6">
    <source>
        <dbReference type="ARBA" id="ARBA00022989"/>
    </source>
</evidence>
<comment type="subcellular location">
    <subcellularLocation>
        <location evidence="2">Cell membrane</location>
        <topology evidence="2">Multi-pass membrane protein</topology>
    </subcellularLocation>
</comment>
<evidence type="ECO:0000256" key="7">
    <source>
        <dbReference type="ARBA" id="ARBA00023136"/>
    </source>
</evidence>
<reference evidence="10" key="1">
    <citation type="submission" date="2018-04" db="EMBL/GenBank/DDBJ databases">
        <authorList>
            <person name="Go L.Y."/>
            <person name="Mitchell J.A."/>
        </authorList>
    </citation>
    <scope>NUCLEOTIDE SEQUENCE</scope>
    <source>
        <strain evidence="10">ARTV</strain>
    </source>
</reference>
<dbReference type="PANTHER" id="PTHR33529:SF2">
    <property type="entry name" value="LIPOPOLYSACCHARIDE EXPORT SYSTEM PERMEASE PROTEIN LPTG"/>
    <property type="match status" value="1"/>
</dbReference>